<organism evidence="2 3">
    <name type="scientific">Austropuccinia psidii MF-1</name>
    <dbReference type="NCBI Taxonomy" id="1389203"/>
    <lineage>
        <taxon>Eukaryota</taxon>
        <taxon>Fungi</taxon>
        <taxon>Dikarya</taxon>
        <taxon>Basidiomycota</taxon>
        <taxon>Pucciniomycotina</taxon>
        <taxon>Pucciniomycetes</taxon>
        <taxon>Pucciniales</taxon>
        <taxon>Sphaerophragmiaceae</taxon>
        <taxon>Austropuccinia</taxon>
    </lineage>
</organism>
<keyword evidence="3" id="KW-1185">Reference proteome</keyword>
<feature type="compositionally biased region" description="Polar residues" evidence="1">
    <location>
        <begin position="35"/>
        <end position="44"/>
    </location>
</feature>
<proteinExistence type="predicted"/>
<evidence type="ECO:0000313" key="3">
    <source>
        <dbReference type="Proteomes" id="UP000765509"/>
    </source>
</evidence>
<reference evidence="2" key="1">
    <citation type="submission" date="2021-03" db="EMBL/GenBank/DDBJ databases">
        <title>Draft genome sequence of rust myrtle Austropuccinia psidii MF-1, a brazilian biotype.</title>
        <authorList>
            <person name="Quecine M.C."/>
            <person name="Pachon D.M.R."/>
            <person name="Bonatelli M.L."/>
            <person name="Correr F.H."/>
            <person name="Franceschini L.M."/>
            <person name="Leite T.F."/>
            <person name="Margarido G.R.A."/>
            <person name="Almeida C.A."/>
            <person name="Ferrarezi J.A."/>
            <person name="Labate C.A."/>
        </authorList>
    </citation>
    <scope>NUCLEOTIDE SEQUENCE</scope>
    <source>
        <strain evidence="2">MF-1</strain>
    </source>
</reference>
<feature type="compositionally biased region" description="Basic and acidic residues" evidence="1">
    <location>
        <begin position="9"/>
        <end position="24"/>
    </location>
</feature>
<evidence type="ECO:0000313" key="2">
    <source>
        <dbReference type="EMBL" id="MBW0554035.1"/>
    </source>
</evidence>
<feature type="region of interest" description="Disordered" evidence="1">
    <location>
        <begin position="1"/>
        <end position="44"/>
    </location>
</feature>
<comment type="caution">
    <text evidence="2">The sequence shown here is derived from an EMBL/GenBank/DDBJ whole genome shotgun (WGS) entry which is preliminary data.</text>
</comment>
<name>A0A9Q3J2B2_9BASI</name>
<evidence type="ECO:0000256" key="1">
    <source>
        <dbReference type="SAM" id="MobiDB-lite"/>
    </source>
</evidence>
<dbReference type="Proteomes" id="UP000765509">
    <property type="component" value="Unassembled WGS sequence"/>
</dbReference>
<dbReference type="EMBL" id="AVOT02060592">
    <property type="protein sequence ID" value="MBW0554035.1"/>
    <property type="molecule type" value="Genomic_DNA"/>
</dbReference>
<accession>A0A9Q3J2B2</accession>
<gene>
    <name evidence="2" type="ORF">O181_093750</name>
</gene>
<sequence length="180" mass="21502">MMQPNIEIAEDKLNDHMKEPEDKINGSSQKRKHSSSFNLNNTSGSRKKLYNVLSPSYSQIMIDRQKGREAHDEAWLEWDKQKWNEEWSAQIMQTEQQRLWKEMEIAFEWEKNSECRKLERSKIQSQLHFDMAKEAKNLDSEKEKWQKEVEMCEKQQNMDLNSSHPIADLECILNLINKKS</sequence>
<protein>
    <submittedName>
        <fullName evidence="2">Uncharacterized protein</fullName>
    </submittedName>
</protein>
<dbReference type="AlphaFoldDB" id="A0A9Q3J2B2"/>